<dbReference type="PANTHER" id="PTHR40903:SF1">
    <property type="entry name" value="HYPHALLY REGULATED CELL WALL PROTEIN 3"/>
    <property type="match status" value="1"/>
</dbReference>
<name>A0A9D1K5I7_9FIRM</name>
<keyword evidence="2" id="KW-0472">Membrane</keyword>
<dbReference type="Proteomes" id="UP000824140">
    <property type="component" value="Unassembled WGS sequence"/>
</dbReference>
<gene>
    <name evidence="3" type="ORF">IAA84_05815</name>
</gene>
<feature type="transmembrane region" description="Helical" evidence="2">
    <location>
        <begin position="52"/>
        <end position="72"/>
    </location>
</feature>
<feature type="transmembrane region" description="Helical" evidence="2">
    <location>
        <begin position="134"/>
        <end position="151"/>
    </location>
</feature>
<evidence type="ECO:0000313" key="4">
    <source>
        <dbReference type="Proteomes" id="UP000824140"/>
    </source>
</evidence>
<evidence type="ECO:0000256" key="2">
    <source>
        <dbReference type="SAM" id="Phobius"/>
    </source>
</evidence>
<evidence type="ECO:0000313" key="3">
    <source>
        <dbReference type="EMBL" id="HIS92519.1"/>
    </source>
</evidence>
<comment type="caution">
    <text evidence="3">The sequence shown here is derived from an EMBL/GenBank/DDBJ whole genome shotgun (WGS) entry which is preliminary data.</text>
</comment>
<feature type="compositionally biased region" description="Gly residues" evidence="1">
    <location>
        <begin position="415"/>
        <end position="428"/>
    </location>
</feature>
<dbReference type="PANTHER" id="PTHR40903">
    <property type="entry name" value="GLYCINE-RICH CELL WALL STRUCTURAL PROTEIN 1-LIKE"/>
    <property type="match status" value="1"/>
</dbReference>
<organism evidence="3 4">
    <name type="scientific">Candidatus Alectryocaccomicrobium excrementavium</name>
    <dbReference type="NCBI Taxonomy" id="2840668"/>
    <lineage>
        <taxon>Bacteria</taxon>
        <taxon>Bacillati</taxon>
        <taxon>Bacillota</taxon>
        <taxon>Clostridia</taxon>
        <taxon>Candidatus Alectryocaccomicrobium</taxon>
    </lineage>
</organism>
<feature type="compositionally biased region" description="Low complexity" evidence="1">
    <location>
        <begin position="340"/>
        <end position="349"/>
    </location>
</feature>
<keyword evidence="2" id="KW-0812">Transmembrane</keyword>
<feature type="transmembrane region" description="Helical" evidence="2">
    <location>
        <begin position="24"/>
        <end position="46"/>
    </location>
</feature>
<reference evidence="3" key="1">
    <citation type="submission" date="2020-10" db="EMBL/GenBank/DDBJ databases">
        <authorList>
            <person name="Gilroy R."/>
        </authorList>
    </citation>
    <scope>NUCLEOTIDE SEQUENCE</scope>
    <source>
        <strain evidence="3">13766</strain>
    </source>
</reference>
<keyword evidence="2" id="KW-1133">Transmembrane helix</keyword>
<feature type="compositionally biased region" description="Gly residues" evidence="1">
    <location>
        <begin position="350"/>
        <end position="407"/>
    </location>
</feature>
<reference evidence="3" key="2">
    <citation type="journal article" date="2021" name="PeerJ">
        <title>Extensive microbial diversity within the chicken gut microbiome revealed by metagenomics and culture.</title>
        <authorList>
            <person name="Gilroy R."/>
            <person name="Ravi A."/>
            <person name="Getino M."/>
            <person name="Pursley I."/>
            <person name="Horton D.L."/>
            <person name="Alikhan N.F."/>
            <person name="Baker D."/>
            <person name="Gharbi K."/>
            <person name="Hall N."/>
            <person name="Watson M."/>
            <person name="Adriaenssens E.M."/>
            <person name="Foster-Nyarko E."/>
            <person name="Jarju S."/>
            <person name="Secka A."/>
            <person name="Antonio M."/>
            <person name="Oren A."/>
            <person name="Chaudhuri R.R."/>
            <person name="La Ragione R."/>
            <person name="Hildebrand F."/>
            <person name="Pallen M.J."/>
        </authorList>
    </citation>
    <scope>NUCLEOTIDE SEQUENCE</scope>
    <source>
        <strain evidence="3">13766</strain>
    </source>
</reference>
<accession>A0A9D1K5I7</accession>
<sequence>MKGEIARALAPVARRMRLCRLAEGFSRGALAGAAYAVLVALISFFLPIERAYALAAALALAVCALFCAAGALRPVRAAQAARVADACGLKERVSTALECADAGPMASLLRKDALRALGTTDFRRALAVRWEKKPLLFALGLAALVALSALLPNPQAAVLRDRARFAGQMEEAARRAEAGAQELDAALYTPEELAKLRRALSELARDLRASAGAREAYEAIDRARRASEEERAAGRERAGAALSAALGEAGLSGAQALASGEEEEIAQALENMDARQAAQSLAQAAGALSGAQAEAVRAAANAMLGGDVPGAAAALSRASAGVPGDMDSLLRALSASLASGQSSGAQSGAGSQGGAGEGSDGNGGGQGENGSGAGSGAGESGSGSGSGAGSGQGEGESGSGSGSGAGQGSTNEQQGGAGNPGGAQGAGDGAMRYQQGTYETIYDPTRLDGAGESSQLTGEMGEGESQSVDLGFGEGEEGGDVPVGEYAGEYAQAAARAAEAENLPDSLKTYVDEYFSSLTGGDGREP</sequence>
<proteinExistence type="predicted"/>
<feature type="region of interest" description="Disordered" evidence="1">
    <location>
        <begin position="340"/>
        <end position="481"/>
    </location>
</feature>
<dbReference type="AlphaFoldDB" id="A0A9D1K5I7"/>
<evidence type="ECO:0000256" key="1">
    <source>
        <dbReference type="SAM" id="MobiDB-lite"/>
    </source>
</evidence>
<protein>
    <submittedName>
        <fullName evidence="3">Uncharacterized protein</fullName>
    </submittedName>
</protein>
<dbReference type="EMBL" id="DVJN01000114">
    <property type="protein sequence ID" value="HIS92519.1"/>
    <property type="molecule type" value="Genomic_DNA"/>
</dbReference>